<feature type="non-terminal residue" evidence="1">
    <location>
        <position position="1"/>
    </location>
</feature>
<evidence type="ECO:0000313" key="1">
    <source>
        <dbReference type="EMBL" id="MCA9381378.1"/>
    </source>
</evidence>
<reference evidence="1" key="2">
    <citation type="journal article" date="2021" name="Microbiome">
        <title>Successional dynamics and alternative stable states in a saline activated sludge microbial community over 9 years.</title>
        <authorList>
            <person name="Wang Y."/>
            <person name="Ye J."/>
            <person name="Ju F."/>
            <person name="Liu L."/>
            <person name="Boyd J.A."/>
            <person name="Deng Y."/>
            <person name="Parks D.H."/>
            <person name="Jiang X."/>
            <person name="Yin X."/>
            <person name="Woodcroft B.J."/>
            <person name="Tyson G.W."/>
            <person name="Hugenholtz P."/>
            <person name="Polz M.F."/>
            <person name="Zhang T."/>
        </authorList>
    </citation>
    <scope>NUCLEOTIDE SEQUENCE</scope>
    <source>
        <strain evidence="1">HKST-UBA13</strain>
    </source>
</reference>
<gene>
    <name evidence="1" type="ORF">KC678_03875</name>
</gene>
<comment type="caution">
    <text evidence="1">The sequence shown here is derived from an EMBL/GenBank/DDBJ whole genome shotgun (WGS) entry which is preliminary data.</text>
</comment>
<accession>A0A955L213</accession>
<dbReference type="EMBL" id="JAGQLJ010000089">
    <property type="protein sequence ID" value="MCA9381378.1"/>
    <property type="molecule type" value="Genomic_DNA"/>
</dbReference>
<protein>
    <submittedName>
        <fullName evidence="1">Uncharacterized protein</fullName>
    </submittedName>
</protein>
<reference evidence="1" key="1">
    <citation type="submission" date="2020-04" db="EMBL/GenBank/DDBJ databases">
        <authorList>
            <person name="Zhang T."/>
        </authorList>
    </citation>
    <scope>NUCLEOTIDE SEQUENCE</scope>
    <source>
        <strain evidence="1">HKST-UBA13</strain>
    </source>
</reference>
<evidence type="ECO:0000313" key="2">
    <source>
        <dbReference type="Proteomes" id="UP000775877"/>
    </source>
</evidence>
<name>A0A955L213_9BACT</name>
<dbReference type="Proteomes" id="UP000775877">
    <property type="component" value="Unassembled WGS sequence"/>
</dbReference>
<organism evidence="1 2">
    <name type="scientific">Candidatus Dojkabacteria bacterium</name>
    <dbReference type="NCBI Taxonomy" id="2099670"/>
    <lineage>
        <taxon>Bacteria</taxon>
        <taxon>Candidatus Dojkabacteria</taxon>
    </lineage>
</organism>
<proteinExistence type="predicted"/>
<dbReference type="AlphaFoldDB" id="A0A955L213"/>
<sequence length="107" mass="12480">GRFGDYIEPIEVTILKMENPEVYLVFDKDTYQIKSFSLGATNIQIELNFAGEQIDLLRNTLDLKENSIGKIDIANYSYSTTVTDYRLRESYKFSDSFFNRLRLALFN</sequence>